<evidence type="ECO:0000313" key="1">
    <source>
        <dbReference type="EMBL" id="GAN76024.1"/>
    </source>
</evidence>
<evidence type="ECO:0000313" key="2">
    <source>
        <dbReference type="Proteomes" id="UP000032680"/>
    </source>
</evidence>
<dbReference type="RefSeq" id="WP_048859796.1">
    <property type="nucleotide sequence ID" value="NZ_BANB01000045.1"/>
</dbReference>
<proteinExistence type="predicted"/>
<name>A0A0D6P558_9PROT</name>
<protein>
    <submittedName>
        <fullName evidence="1">Uncharacterized protein</fullName>
    </submittedName>
</protein>
<gene>
    <name evidence="1" type="ORF">Asru_0045_15</name>
</gene>
<sequence length="108" mass="11458">MSAPRLHWTRGRADEGGGEGRTLEWIGLDDAGAPIARVVRLRGPTLGDWRRHAAVPLDEEARIIELRPPAPAGAAWLAYIGGKVVGRAALPLQAVRTAEAALAGRGRP</sequence>
<dbReference type="EMBL" id="BANB01000045">
    <property type="protein sequence ID" value="GAN76024.1"/>
    <property type="molecule type" value="Genomic_DNA"/>
</dbReference>
<comment type="caution">
    <text evidence="1">The sequence shown here is derived from an EMBL/GenBank/DDBJ whole genome shotgun (WGS) entry which is preliminary data.</text>
</comment>
<reference evidence="1 2" key="1">
    <citation type="submission" date="2012-11" db="EMBL/GenBank/DDBJ databases">
        <title>Whole genome sequence of Acidisphaera rubrifaciens HS-AP3.</title>
        <authorList>
            <person name="Azuma Y."/>
            <person name="Higashiura N."/>
            <person name="Hirakawa H."/>
            <person name="Matsushita K."/>
        </authorList>
    </citation>
    <scope>NUCLEOTIDE SEQUENCE [LARGE SCALE GENOMIC DNA]</scope>
    <source>
        <strain evidence="1 2">HS-AP3</strain>
    </source>
</reference>
<dbReference type="AlphaFoldDB" id="A0A0D6P558"/>
<dbReference type="Proteomes" id="UP000032680">
    <property type="component" value="Unassembled WGS sequence"/>
</dbReference>
<organism evidence="1 2">
    <name type="scientific">Acidisphaera rubrifaciens HS-AP3</name>
    <dbReference type="NCBI Taxonomy" id="1231350"/>
    <lineage>
        <taxon>Bacteria</taxon>
        <taxon>Pseudomonadati</taxon>
        <taxon>Pseudomonadota</taxon>
        <taxon>Alphaproteobacteria</taxon>
        <taxon>Acetobacterales</taxon>
        <taxon>Acetobacteraceae</taxon>
        <taxon>Acidisphaera</taxon>
    </lineage>
</organism>
<keyword evidence="2" id="KW-1185">Reference proteome</keyword>
<dbReference type="OrthoDB" id="7283159at2"/>
<accession>A0A0D6P558</accession>